<evidence type="ECO:0000313" key="3">
    <source>
        <dbReference type="Proteomes" id="UP000431901"/>
    </source>
</evidence>
<dbReference type="OrthoDB" id="4250843at2"/>
<sequence length="100" mass="10359">MLLSRIAGALNIVALAPDPFKPNTDDVPSEVVAMYNKLLGFVTWTVTGLCVAGIMIVAGRMAVAHRRGEGGEHATGLAWVGGACLLVGTATPIITAIMKK</sequence>
<name>A0A6I4W846_9ACTN</name>
<accession>A0A6I4W846</accession>
<evidence type="ECO:0000256" key="1">
    <source>
        <dbReference type="SAM" id="Phobius"/>
    </source>
</evidence>
<dbReference type="EMBL" id="WUTW01000002">
    <property type="protein sequence ID" value="MXQ65641.1"/>
    <property type="molecule type" value="Genomic_DNA"/>
</dbReference>
<evidence type="ECO:0008006" key="4">
    <source>
        <dbReference type="Google" id="ProtNLM"/>
    </source>
</evidence>
<keyword evidence="3" id="KW-1185">Reference proteome</keyword>
<keyword evidence="1" id="KW-0472">Membrane</keyword>
<proteinExistence type="predicted"/>
<gene>
    <name evidence="2" type="ORF">GQ466_16550</name>
</gene>
<dbReference type="RefSeq" id="WP_161103710.1">
    <property type="nucleotide sequence ID" value="NZ_JBHLYI010000006.1"/>
</dbReference>
<keyword evidence="1" id="KW-1133">Transmembrane helix</keyword>
<comment type="caution">
    <text evidence="2">The sequence shown here is derived from an EMBL/GenBank/DDBJ whole genome shotgun (WGS) entry which is preliminary data.</text>
</comment>
<organism evidence="2 3">
    <name type="scientific">Actinomadura rayongensis</name>
    <dbReference type="NCBI Taxonomy" id="1429076"/>
    <lineage>
        <taxon>Bacteria</taxon>
        <taxon>Bacillati</taxon>
        <taxon>Actinomycetota</taxon>
        <taxon>Actinomycetes</taxon>
        <taxon>Streptosporangiales</taxon>
        <taxon>Thermomonosporaceae</taxon>
        <taxon>Actinomadura</taxon>
    </lineage>
</organism>
<protein>
    <recommendedName>
        <fullName evidence="4">Conjugal transfer protein TrbC</fullName>
    </recommendedName>
</protein>
<keyword evidence="1" id="KW-0812">Transmembrane</keyword>
<reference evidence="2 3" key="1">
    <citation type="submission" date="2019-12" db="EMBL/GenBank/DDBJ databases">
        <title>Nocardia macrotermitis sp. nov. and Nocardia aurantia sp. nov., isolated from the gut of the fungus growing-termite Macrotermes natalensis.</title>
        <authorList>
            <person name="Christine B."/>
            <person name="Rene B."/>
        </authorList>
    </citation>
    <scope>NUCLEOTIDE SEQUENCE [LARGE SCALE GENOMIC DNA]</scope>
    <source>
        <strain evidence="2 3">DSM 102126</strain>
    </source>
</reference>
<feature type="transmembrane region" description="Helical" evidence="1">
    <location>
        <begin position="39"/>
        <end position="63"/>
    </location>
</feature>
<dbReference type="Proteomes" id="UP000431901">
    <property type="component" value="Unassembled WGS sequence"/>
</dbReference>
<dbReference type="AlphaFoldDB" id="A0A6I4W846"/>
<feature type="transmembrane region" description="Helical" evidence="1">
    <location>
        <begin position="75"/>
        <end position="98"/>
    </location>
</feature>
<evidence type="ECO:0000313" key="2">
    <source>
        <dbReference type="EMBL" id="MXQ65641.1"/>
    </source>
</evidence>